<sequence length="68" mass="8003">MIDPVDDRTWLVRRDAESSPEAIIDRFGGGYRLRRFSLTEAGRSEHGVYTGPELAETAWWRLRDRRRP</sequence>
<dbReference type="AlphaFoldDB" id="A0A942SZS3"/>
<organism evidence="1">
    <name type="scientific">Neobacillus citreus</name>
    <dbReference type="NCBI Taxonomy" id="2833578"/>
    <lineage>
        <taxon>Bacteria</taxon>
        <taxon>Bacillati</taxon>
        <taxon>Bacillota</taxon>
        <taxon>Bacilli</taxon>
        <taxon>Bacillales</taxon>
        <taxon>Bacillaceae</taxon>
        <taxon>Neobacillus</taxon>
    </lineage>
</organism>
<dbReference type="EMBL" id="JAGYPE010000003">
    <property type="protein sequence ID" value="MBS4183304.1"/>
    <property type="molecule type" value="Genomic_DNA"/>
</dbReference>
<accession>A0A942SZS3</accession>
<gene>
    <name evidence="1" type="ORF">KHB02_18070</name>
</gene>
<protein>
    <submittedName>
        <fullName evidence="1">Uncharacterized protein</fullName>
    </submittedName>
</protein>
<proteinExistence type="predicted"/>
<name>A0A942SZS3_9BACI</name>
<reference evidence="1" key="1">
    <citation type="submission" date="2021-05" db="EMBL/GenBank/DDBJ databases">
        <title>Novel Bacillus species.</title>
        <authorList>
            <person name="Liu G."/>
        </authorList>
    </citation>
    <scope>NUCLEOTIDE SEQUENCE</scope>
    <source>
        <strain evidence="1">FJAT-50051</strain>
    </source>
</reference>
<comment type="caution">
    <text evidence="1">The sequence shown here is derived from an EMBL/GenBank/DDBJ whole genome shotgun (WGS) entry which is preliminary data.</text>
</comment>
<evidence type="ECO:0000313" key="1">
    <source>
        <dbReference type="EMBL" id="MBS4183304.1"/>
    </source>
</evidence>